<evidence type="ECO:0000256" key="1">
    <source>
        <dbReference type="ARBA" id="ARBA00005474"/>
    </source>
</evidence>
<accession>A0A2I0KT36</accession>
<dbReference type="STRING" id="22663.A0A2I0KT36"/>
<evidence type="ECO:0000313" key="5">
    <source>
        <dbReference type="Proteomes" id="UP000233551"/>
    </source>
</evidence>
<dbReference type="PANTHER" id="PTHR31304">
    <property type="entry name" value="LOB DOMAIN-CONTAINING PROTEIN 38"/>
    <property type="match status" value="1"/>
</dbReference>
<gene>
    <name evidence="4" type="ORF">CRG98_007962</name>
</gene>
<dbReference type="GO" id="GO:0010468">
    <property type="term" value="P:regulation of gene expression"/>
    <property type="evidence" value="ECO:0007669"/>
    <property type="project" value="TreeGrafter"/>
</dbReference>
<feature type="domain" description="LOB" evidence="3">
    <location>
        <begin position="30"/>
        <end position="136"/>
    </location>
</feature>
<comment type="similarity">
    <text evidence="1">Belongs to the LOB domain-containing protein family.</text>
</comment>
<reference evidence="4 5" key="1">
    <citation type="submission" date="2017-11" db="EMBL/GenBank/DDBJ databases">
        <title>De-novo sequencing of pomegranate (Punica granatum L.) genome.</title>
        <authorList>
            <person name="Akparov Z."/>
            <person name="Amiraslanov A."/>
            <person name="Hajiyeva S."/>
            <person name="Abbasov M."/>
            <person name="Kaur K."/>
            <person name="Hamwieh A."/>
            <person name="Solovyev V."/>
            <person name="Salamov A."/>
            <person name="Braich B."/>
            <person name="Kosarev P."/>
            <person name="Mahmoud A."/>
            <person name="Hajiyev E."/>
            <person name="Babayeva S."/>
            <person name="Izzatullayeva V."/>
            <person name="Mammadov A."/>
            <person name="Mammadov A."/>
            <person name="Sharifova S."/>
            <person name="Ojaghi J."/>
            <person name="Eynullazada K."/>
            <person name="Bayramov B."/>
            <person name="Abdulazimova A."/>
            <person name="Shahmuradov I."/>
        </authorList>
    </citation>
    <scope>NUCLEOTIDE SEQUENCE [LARGE SCALE GENOMIC DNA]</scope>
    <source>
        <strain evidence="5">cv. AG2017</strain>
        <tissue evidence="4">Leaf</tissue>
    </source>
</reference>
<feature type="region of interest" description="Disordered" evidence="2">
    <location>
        <begin position="199"/>
        <end position="256"/>
    </location>
</feature>
<comment type="caution">
    <text evidence="4">The sequence shown here is derived from an EMBL/GenBank/DDBJ whole genome shotgun (WGS) entry which is preliminary data.</text>
</comment>
<dbReference type="PANTHER" id="PTHR31304:SF1">
    <property type="entry name" value="LOB DOMAIN-CONTAINING PROTEIN 39"/>
    <property type="match status" value="1"/>
</dbReference>
<evidence type="ECO:0000256" key="2">
    <source>
        <dbReference type="SAM" id="MobiDB-lite"/>
    </source>
</evidence>
<proteinExistence type="inferred from homology"/>
<feature type="compositionally biased region" description="Basic and acidic residues" evidence="2">
    <location>
        <begin position="221"/>
        <end position="230"/>
    </location>
</feature>
<dbReference type="EMBL" id="PGOL01000363">
    <property type="protein sequence ID" value="PKI71639.1"/>
    <property type="molecule type" value="Genomic_DNA"/>
</dbReference>
<dbReference type="AlphaFoldDB" id="A0A2I0KT36"/>
<evidence type="ECO:0000313" key="4">
    <source>
        <dbReference type="EMBL" id="PKI71639.1"/>
    </source>
</evidence>
<organism evidence="4 5">
    <name type="scientific">Punica granatum</name>
    <name type="common">Pomegranate</name>
    <dbReference type="NCBI Taxonomy" id="22663"/>
    <lineage>
        <taxon>Eukaryota</taxon>
        <taxon>Viridiplantae</taxon>
        <taxon>Streptophyta</taxon>
        <taxon>Embryophyta</taxon>
        <taxon>Tracheophyta</taxon>
        <taxon>Spermatophyta</taxon>
        <taxon>Magnoliopsida</taxon>
        <taxon>eudicotyledons</taxon>
        <taxon>Gunneridae</taxon>
        <taxon>Pentapetalae</taxon>
        <taxon>rosids</taxon>
        <taxon>malvids</taxon>
        <taxon>Myrtales</taxon>
        <taxon>Lythraceae</taxon>
        <taxon>Punica</taxon>
    </lineage>
</organism>
<dbReference type="PROSITE" id="PS50891">
    <property type="entry name" value="LOB"/>
    <property type="match status" value="1"/>
</dbReference>
<dbReference type="InterPro" id="IPR004883">
    <property type="entry name" value="LOB"/>
</dbReference>
<protein>
    <recommendedName>
        <fullName evidence="3">LOB domain-containing protein</fullName>
    </recommendedName>
</protein>
<dbReference type="Proteomes" id="UP000233551">
    <property type="component" value="Unassembled WGS sequence"/>
</dbReference>
<dbReference type="Pfam" id="PF03195">
    <property type="entry name" value="LOB"/>
    <property type="match status" value="1"/>
</dbReference>
<evidence type="ECO:0000259" key="3">
    <source>
        <dbReference type="PROSITE" id="PS50891"/>
    </source>
</evidence>
<name>A0A2I0KT36_PUNGR</name>
<sequence>MTTCIDIRELICRLSLFRDGIELDRINFLDINAKRAENLQGCSEQCVLRQCLRGVVGPQAQANATLFVAKFFGRATLLSFVSAVPEPHRPALFQSLLFEAVGRTINPVGGVVGLLWTGNWQLCQSSVETVLQGGPLQPLPELASRNPCPDSDNCSESGIDYFRPDLTESPKVINPPSKSFDDEDELKFQRCDDLDLSLKSTMPMPVEESEMCPLRSKKRRAETPPEEESKTTASGSGSSSDGGLERRERPLLSLFI</sequence>
<keyword evidence="5" id="KW-1185">Reference proteome</keyword>